<protein>
    <recommendedName>
        <fullName evidence="4 5">Large ribosomal subunit protein uL4</fullName>
    </recommendedName>
</protein>
<evidence type="ECO:0000256" key="4">
    <source>
        <dbReference type="ARBA" id="ARBA00035244"/>
    </source>
</evidence>
<accession>A0A930UFG3</accession>
<evidence type="ECO:0000256" key="5">
    <source>
        <dbReference type="HAMAP-Rule" id="MF_01328"/>
    </source>
</evidence>
<dbReference type="GO" id="GO:1990904">
    <property type="term" value="C:ribonucleoprotein complex"/>
    <property type="evidence" value="ECO:0007669"/>
    <property type="project" value="UniProtKB-KW"/>
</dbReference>
<keyword evidence="2 5" id="KW-0689">Ribosomal protein</keyword>
<comment type="function">
    <text evidence="5">Forms part of the polypeptide exit tunnel.</text>
</comment>
<comment type="function">
    <text evidence="5">One of the primary rRNA binding proteins, this protein initially binds near the 5'-end of the 23S rRNA. It is important during the early stages of 50S assembly. It makes multiple contacts with different domains of the 23S rRNA in the assembled 50S subunit and ribosome.</text>
</comment>
<dbReference type="GO" id="GO:0003735">
    <property type="term" value="F:structural constituent of ribosome"/>
    <property type="evidence" value="ECO:0007669"/>
    <property type="project" value="InterPro"/>
</dbReference>
<keyword evidence="5" id="KW-0694">RNA-binding</keyword>
<keyword evidence="5" id="KW-0699">rRNA-binding</keyword>
<organism evidence="7 8">
    <name type="scientific">Candidatus Amphirhobacter heronislandensis</name>
    <dbReference type="NCBI Taxonomy" id="1732024"/>
    <lineage>
        <taxon>Bacteria</taxon>
        <taxon>Pseudomonadati</taxon>
        <taxon>Pseudomonadota</taxon>
        <taxon>Gammaproteobacteria</taxon>
        <taxon>Candidatus Tethybacterales</taxon>
        <taxon>Candidatus Tethybacteraceae</taxon>
        <taxon>Candidatus Amphirhobacter</taxon>
    </lineage>
</organism>
<dbReference type="SUPFAM" id="SSF52166">
    <property type="entry name" value="Ribosomal protein L4"/>
    <property type="match status" value="1"/>
</dbReference>
<dbReference type="Proteomes" id="UP000604381">
    <property type="component" value="Unassembled WGS sequence"/>
</dbReference>
<feature type="compositionally biased region" description="Basic residues" evidence="6">
    <location>
        <begin position="59"/>
        <end position="70"/>
    </location>
</feature>
<name>A0A930UFG3_9GAMM</name>
<dbReference type="PANTHER" id="PTHR10746:SF6">
    <property type="entry name" value="LARGE RIBOSOMAL SUBUNIT PROTEIN UL4M"/>
    <property type="match status" value="1"/>
</dbReference>
<evidence type="ECO:0000256" key="6">
    <source>
        <dbReference type="SAM" id="MobiDB-lite"/>
    </source>
</evidence>
<reference evidence="7" key="1">
    <citation type="submission" date="2020-10" db="EMBL/GenBank/DDBJ databases">
        <title>An improved Amphimedon queenslandica hologenome assembly reveals how three proteobacterial symbionts can extend the metabolic phenotypic of their marine sponge host.</title>
        <authorList>
            <person name="Degnan B."/>
            <person name="Degnan S."/>
            <person name="Xiang X."/>
        </authorList>
    </citation>
    <scope>NUCLEOTIDE SEQUENCE</scope>
    <source>
        <strain evidence="7">AqS2</strain>
    </source>
</reference>
<dbReference type="PANTHER" id="PTHR10746">
    <property type="entry name" value="50S RIBOSOMAL PROTEIN L4"/>
    <property type="match status" value="1"/>
</dbReference>
<dbReference type="InterPro" id="IPR013005">
    <property type="entry name" value="Ribosomal_uL4-like"/>
</dbReference>
<dbReference type="InterPro" id="IPR002136">
    <property type="entry name" value="Ribosomal_uL4"/>
</dbReference>
<gene>
    <name evidence="5 7" type="primary">rplD</name>
    <name evidence="7" type="ORF">ISN26_05930</name>
</gene>
<evidence type="ECO:0000256" key="3">
    <source>
        <dbReference type="ARBA" id="ARBA00023274"/>
    </source>
</evidence>
<keyword evidence="3 5" id="KW-0687">Ribonucleoprotein</keyword>
<keyword evidence="8" id="KW-1185">Reference proteome</keyword>
<dbReference type="GO" id="GO:0005840">
    <property type="term" value="C:ribosome"/>
    <property type="evidence" value="ECO:0007669"/>
    <property type="project" value="UniProtKB-KW"/>
</dbReference>
<comment type="caution">
    <text evidence="7">The sequence shown here is derived from an EMBL/GenBank/DDBJ whole genome shotgun (WGS) entry which is preliminary data.</text>
</comment>
<evidence type="ECO:0000256" key="2">
    <source>
        <dbReference type="ARBA" id="ARBA00022980"/>
    </source>
</evidence>
<comment type="subunit">
    <text evidence="5">Part of the 50S ribosomal subunit.</text>
</comment>
<dbReference type="GO" id="GO:0019843">
    <property type="term" value="F:rRNA binding"/>
    <property type="evidence" value="ECO:0007669"/>
    <property type="project" value="UniProtKB-UniRule"/>
</dbReference>
<dbReference type="NCBIfam" id="TIGR03953">
    <property type="entry name" value="rplD_bact"/>
    <property type="match status" value="1"/>
</dbReference>
<evidence type="ECO:0000256" key="1">
    <source>
        <dbReference type="ARBA" id="ARBA00010528"/>
    </source>
</evidence>
<dbReference type="AlphaFoldDB" id="A0A930UFG3"/>
<dbReference type="Pfam" id="PF00573">
    <property type="entry name" value="Ribosomal_L4"/>
    <property type="match status" value="1"/>
</dbReference>
<comment type="similarity">
    <text evidence="1 5">Belongs to the universal ribosomal protein uL4 family.</text>
</comment>
<evidence type="ECO:0000313" key="7">
    <source>
        <dbReference type="EMBL" id="MBF2735599.1"/>
    </source>
</evidence>
<dbReference type="HAMAP" id="MF_01328_B">
    <property type="entry name" value="Ribosomal_uL4_B"/>
    <property type="match status" value="1"/>
</dbReference>
<dbReference type="Gene3D" id="3.40.1370.10">
    <property type="match status" value="1"/>
</dbReference>
<dbReference type="InterPro" id="IPR023574">
    <property type="entry name" value="Ribosomal_uL4_dom_sf"/>
</dbReference>
<dbReference type="GO" id="GO:0006412">
    <property type="term" value="P:translation"/>
    <property type="evidence" value="ECO:0007669"/>
    <property type="project" value="UniProtKB-UniRule"/>
</dbReference>
<sequence>MELVLLDRELKRTGTVNGSDALFDRPWNKALVHRIATAQAANGRAGTRKQKTRAEVKHTTKRLYRQKGTGRARAGMSSSPTRRGGGRAFPAHPRDSQRKELNRKEYRAGMATLLSQLAREERLFVAEELAAAEVKTKPCARMIDAFGAPKRLLFVDTDFESNFALSARNIKQVSLQPLARLLSTDLMRNSRVVLSRRAFDAIGKAWAS</sequence>
<proteinExistence type="inferred from homology"/>
<feature type="region of interest" description="Disordered" evidence="6">
    <location>
        <begin position="40"/>
        <end position="100"/>
    </location>
</feature>
<dbReference type="EMBL" id="JADHEI010000044">
    <property type="protein sequence ID" value="MBF2735599.1"/>
    <property type="molecule type" value="Genomic_DNA"/>
</dbReference>
<evidence type="ECO:0000313" key="8">
    <source>
        <dbReference type="Proteomes" id="UP000604381"/>
    </source>
</evidence>